<dbReference type="InterPro" id="IPR045497">
    <property type="entry name" value="DUF6438"/>
</dbReference>
<dbReference type="Proteomes" id="UP001597525">
    <property type="component" value="Unassembled WGS sequence"/>
</dbReference>
<accession>A0ABW6BIQ3</accession>
<keyword evidence="3" id="KW-1185">Reference proteome</keyword>
<evidence type="ECO:0000313" key="2">
    <source>
        <dbReference type="EMBL" id="MFD2968398.1"/>
    </source>
</evidence>
<protein>
    <submittedName>
        <fullName evidence="2">DUF6438 domain-containing protein</fullName>
    </submittedName>
</protein>
<gene>
    <name evidence="2" type="ORF">ACFS7Y_13440</name>
</gene>
<comment type="caution">
    <text evidence="2">The sequence shown here is derived from an EMBL/GenBank/DDBJ whole genome shotgun (WGS) entry which is preliminary data.</text>
</comment>
<name>A0ABW6BIQ3_9SPHI</name>
<feature type="domain" description="DUF6438" evidence="1">
    <location>
        <begin position="32"/>
        <end position="147"/>
    </location>
</feature>
<proteinExistence type="predicted"/>
<dbReference type="Pfam" id="PF20033">
    <property type="entry name" value="DUF6438"/>
    <property type="match status" value="1"/>
</dbReference>
<evidence type="ECO:0000259" key="1">
    <source>
        <dbReference type="Pfam" id="PF20033"/>
    </source>
</evidence>
<reference evidence="3" key="1">
    <citation type="journal article" date="2019" name="Int. J. Syst. Evol. Microbiol.">
        <title>The Global Catalogue of Microorganisms (GCM) 10K type strain sequencing project: providing services to taxonomists for standard genome sequencing and annotation.</title>
        <authorList>
            <consortium name="The Broad Institute Genomics Platform"/>
            <consortium name="The Broad Institute Genome Sequencing Center for Infectious Disease"/>
            <person name="Wu L."/>
            <person name="Ma J."/>
        </authorList>
    </citation>
    <scope>NUCLEOTIDE SEQUENCE [LARGE SCALE GENOMIC DNA]</scope>
    <source>
        <strain evidence="3">KCTC 22814</strain>
    </source>
</reference>
<dbReference type="EMBL" id="JBHUPB010000008">
    <property type="protein sequence ID" value="MFD2968398.1"/>
    <property type="molecule type" value="Genomic_DNA"/>
</dbReference>
<evidence type="ECO:0000313" key="3">
    <source>
        <dbReference type="Proteomes" id="UP001597525"/>
    </source>
</evidence>
<sequence>MNYFYIAIATMLMLSCKSSKQPNGDSKDNITSIALQRTPCFGFCPIYEVQLHADGTASLDAQDHLQNNLKGQFKGNVAASEWQKLTTMLQTMKFRELNEEYGSRNVFDLPSVNTSIRYGKDQEKKINDYGGRGTAELSKFYEEVDRLLYSVEWKGGIDR</sequence>
<dbReference type="RefSeq" id="WP_320185616.1">
    <property type="nucleotide sequence ID" value="NZ_CP138332.1"/>
</dbReference>
<organism evidence="2 3">
    <name type="scientific">Sphingobacterium bambusae</name>
    <dbReference type="NCBI Taxonomy" id="662858"/>
    <lineage>
        <taxon>Bacteria</taxon>
        <taxon>Pseudomonadati</taxon>
        <taxon>Bacteroidota</taxon>
        <taxon>Sphingobacteriia</taxon>
        <taxon>Sphingobacteriales</taxon>
        <taxon>Sphingobacteriaceae</taxon>
        <taxon>Sphingobacterium</taxon>
    </lineage>
</organism>